<dbReference type="PANTHER" id="PTHR24346:SF82">
    <property type="entry name" value="KP78A-RELATED"/>
    <property type="match status" value="1"/>
</dbReference>
<evidence type="ECO:0000256" key="10">
    <source>
        <dbReference type="ARBA" id="ARBA00022840"/>
    </source>
</evidence>
<evidence type="ECO:0000256" key="7">
    <source>
        <dbReference type="ARBA" id="ARBA00022723"/>
    </source>
</evidence>
<dbReference type="Pfam" id="PF02149">
    <property type="entry name" value="KA1"/>
    <property type="match status" value="1"/>
</dbReference>
<dbReference type="InterPro" id="IPR011009">
    <property type="entry name" value="Kinase-like_dom_sf"/>
</dbReference>
<evidence type="ECO:0000259" key="19">
    <source>
        <dbReference type="PROSITE" id="PS50032"/>
    </source>
</evidence>
<evidence type="ECO:0000256" key="16">
    <source>
        <dbReference type="SAM" id="SignalP"/>
    </source>
</evidence>
<dbReference type="InterPro" id="IPR001772">
    <property type="entry name" value="KA1_dom"/>
</dbReference>
<proteinExistence type="inferred from homology"/>
<dbReference type="GO" id="GO:0005737">
    <property type="term" value="C:cytoplasm"/>
    <property type="evidence" value="ECO:0000318"/>
    <property type="project" value="GO_Central"/>
</dbReference>
<dbReference type="InterPro" id="IPR028375">
    <property type="entry name" value="KA1/Ssp2_C"/>
</dbReference>
<dbReference type="SUPFAM" id="SSF103243">
    <property type="entry name" value="KA1-like"/>
    <property type="match status" value="1"/>
</dbReference>
<dbReference type="eggNOG" id="KOG0586">
    <property type="taxonomic scope" value="Eukaryota"/>
</dbReference>
<evidence type="ECO:0000256" key="4">
    <source>
        <dbReference type="ARBA" id="ARBA00022527"/>
    </source>
</evidence>
<comment type="cofactor">
    <cofactor evidence="1">
        <name>Mg(2+)</name>
        <dbReference type="ChEBI" id="CHEBI:18420"/>
    </cofactor>
</comment>
<dbReference type="GO" id="GO:0005524">
    <property type="term" value="F:ATP binding"/>
    <property type="evidence" value="ECO:0007669"/>
    <property type="project" value="UniProtKB-UniRule"/>
</dbReference>
<evidence type="ECO:0000259" key="17">
    <source>
        <dbReference type="PROSITE" id="PS50011"/>
    </source>
</evidence>
<organism evidence="20 21">
    <name type="scientific">Monosiga brevicollis</name>
    <name type="common">Choanoflagellate</name>
    <dbReference type="NCBI Taxonomy" id="81824"/>
    <lineage>
        <taxon>Eukaryota</taxon>
        <taxon>Choanoflagellata</taxon>
        <taxon>Craspedida</taxon>
        <taxon>Salpingoecidae</taxon>
        <taxon>Monosiga</taxon>
    </lineage>
</organism>
<dbReference type="CDD" id="cd14337">
    <property type="entry name" value="UBA_MARK_Par1"/>
    <property type="match status" value="1"/>
</dbReference>
<keyword evidence="7" id="KW-0479">Metal-binding</keyword>
<evidence type="ECO:0000256" key="1">
    <source>
        <dbReference type="ARBA" id="ARBA00001946"/>
    </source>
</evidence>
<keyword evidence="4" id="KW-0723">Serine/threonine-protein kinase</keyword>
<dbReference type="PROSITE" id="PS50030">
    <property type="entry name" value="UBA"/>
    <property type="match status" value="1"/>
</dbReference>
<evidence type="ECO:0000256" key="11">
    <source>
        <dbReference type="ARBA" id="ARBA00022842"/>
    </source>
</evidence>
<dbReference type="FunCoup" id="A9VBY4">
    <property type="interactions" value="1247"/>
</dbReference>
<keyword evidence="5" id="KW-0597">Phosphoprotein</keyword>
<evidence type="ECO:0000256" key="13">
    <source>
        <dbReference type="ARBA" id="ARBA00048679"/>
    </source>
</evidence>
<comment type="catalytic activity">
    <reaction evidence="12">
        <text>L-threonyl-[protein] + ATP = O-phospho-L-threonyl-[protein] + ADP + H(+)</text>
        <dbReference type="Rhea" id="RHEA:46608"/>
        <dbReference type="Rhea" id="RHEA-COMP:11060"/>
        <dbReference type="Rhea" id="RHEA-COMP:11605"/>
        <dbReference type="ChEBI" id="CHEBI:15378"/>
        <dbReference type="ChEBI" id="CHEBI:30013"/>
        <dbReference type="ChEBI" id="CHEBI:30616"/>
        <dbReference type="ChEBI" id="CHEBI:61977"/>
        <dbReference type="ChEBI" id="CHEBI:456216"/>
        <dbReference type="EC" id="2.7.11.1"/>
    </reaction>
</comment>
<dbReference type="InterPro" id="IPR017441">
    <property type="entry name" value="Protein_kinase_ATP_BS"/>
</dbReference>
<feature type="binding site" evidence="14">
    <location>
        <position position="73"/>
    </location>
    <ligand>
        <name>ATP</name>
        <dbReference type="ChEBI" id="CHEBI:30616"/>
    </ligand>
</feature>
<reference evidence="20 21" key="1">
    <citation type="journal article" date="2008" name="Nature">
        <title>The genome of the choanoflagellate Monosiga brevicollis and the origin of metazoans.</title>
        <authorList>
            <consortium name="JGI Sequencing"/>
            <person name="King N."/>
            <person name="Westbrook M.J."/>
            <person name="Young S.L."/>
            <person name="Kuo A."/>
            <person name="Abedin M."/>
            <person name="Chapman J."/>
            <person name="Fairclough S."/>
            <person name="Hellsten U."/>
            <person name="Isogai Y."/>
            <person name="Letunic I."/>
            <person name="Marr M."/>
            <person name="Pincus D."/>
            <person name="Putnam N."/>
            <person name="Rokas A."/>
            <person name="Wright K.J."/>
            <person name="Zuzow R."/>
            <person name="Dirks W."/>
            <person name="Good M."/>
            <person name="Goodstein D."/>
            <person name="Lemons D."/>
            <person name="Li W."/>
            <person name="Lyons J.B."/>
            <person name="Morris A."/>
            <person name="Nichols S."/>
            <person name="Richter D.J."/>
            <person name="Salamov A."/>
            <person name="Bork P."/>
            <person name="Lim W.A."/>
            <person name="Manning G."/>
            <person name="Miller W.T."/>
            <person name="McGinnis W."/>
            <person name="Shapiro H."/>
            <person name="Tjian R."/>
            <person name="Grigoriev I.V."/>
            <person name="Rokhsar D."/>
        </authorList>
    </citation>
    <scope>NUCLEOTIDE SEQUENCE [LARGE SCALE GENOMIC DNA]</scope>
    <source>
        <strain evidence="21">MX1 / ATCC 50154</strain>
    </source>
</reference>
<comment type="catalytic activity">
    <reaction evidence="13">
        <text>L-seryl-[protein] + ATP = O-phospho-L-seryl-[protein] + ADP + H(+)</text>
        <dbReference type="Rhea" id="RHEA:17989"/>
        <dbReference type="Rhea" id="RHEA-COMP:9863"/>
        <dbReference type="Rhea" id="RHEA-COMP:11604"/>
        <dbReference type="ChEBI" id="CHEBI:15378"/>
        <dbReference type="ChEBI" id="CHEBI:29999"/>
        <dbReference type="ChEBI" id="CHEBI:30616"/>
        <dbReference type="ChEBI" id="CHEBI:83421"/>
        <dbReference type="ChEBI" id="CHEBI:456216"/>
        <dbReference type="EC" id="2.7.11.1"/>
    </reaction>
</comment>
<dbReference type="RefSeq" id="XP_001750271.1">
    <property type="nucleotide sequence ID" value="XM_001750219.1"/>
</dbReference>
<evidence type="ECO:0000256" key="12">
    <source>
        <dbReference type="ARBA" id="ARBA00047899"/>
    </source>
</evidence>
<dbReference type="FunFam" id="3.30.200.20:FF:000003">
    <property type="entry name" value="Non-specific serine/threonine protein kinase"/>
    <property type="match status" value="1"/>
</dbReference>
<keyword evidence="10 14" id="KW-0067">ATP-binding</keyword>
<dbReference type="GO" id="GO:0035556">
    <property type="term" value="P:intracellular signal transduction"/>
    <property type="evidence" value="ECO:0000318"/>
    <property type="project" value="GO_Central"/>
</dbReference>
<comment type="similarity">
    <text evidence="2">Belongs to the protein kinase superfamily. CAMK Ser/Thr protein kinase family. SNF1 subfamily.</text>
</comment>
<dbReference type="Gene3D" id="1.10.8.10">
    <property type="entry name" value="DNA helicase RuvA subunit, C-terminal domain"/>
    <property type="match status" value="1"/>
</dbReference>
<accession>A9VBY4</accession>
<dbReference type="KEGG" id="mbr:MONBRDRAFT_34468"/>
<dbReference type="GO" id="GO:0106310">
    <property type="term" value="F:protein serine kinase activity"/>
    <property type="evidence" value="ECO:0007669"/>
    <property type="project" value="RHEA"/>
</dbReference>
<keyword evidence="9" id="KW-0418">Kinase</keyword>
<dbReference type="PANTHER" id="PTHR24346">
    <property type="entry name" value="MAP/MICROTUBULE AFFINITY-REGULATING KINASE"/>
    <property type="match status" value="1"/>
</dbReference>
<dbReference type="Pfam" id="PF00069">
    <property type="entry name" value="Pkinase"/>
    <property type="match status" value="1"/>
</dbReference>
<evidence type="ECO:0000256" key="2">
    <source>
        <dbReference type="ARBA" id="ARBA00006234"/>
    </source>
</evidence>
<dbReference type="PROSITE" id="PS50032">
    <property type="entry name" value="KA1"/>
    <property type="match status" value="1"/>
</dbReference>
<dbReference type="PROSITE" id="PS00108">
    <property type="entry name" value="PROTEIN_KINASE_ST"/>
    <property type="match status" value="1"/>
</dbReference>
<feature type="domain" description="KA1" evidence="19">
    <location>
        <begin position="590"/>
        <end position="639"/>
    </location>
</feature>
<feature type="region of interest" description="Disordered" evidence="15">
    <location>
        <begin position="475"/>
        <end position="525"/>
    </location>
</feature>
<feature type="domain" description="Protein kinase" evidence="17">
    <location>
        <begin position="44"/>
        <end position="295"/>
    </location>
</feature>
<evidence type="ECO:0000256" key="8">
    <source>
        <dbReference type="ARBA" id="ARBA00022741"/>
    </source>
</evidence>
<dbReference type="PROSITE" id="PS50011">
    <property type="entry name" value="PROTEIN_KINASE_DOM"/>
    <property type="match status" value="1"/>
</dbReference>
<name>A9VBY4_MONBE</name>
<dbReference type="Gene3D" id="3.30.200.20">
    <property type="entry name" value="Phosphorylase Kinase, domain 1"/>
    <property type="match status" value="1"/>
</dbReference>
<dbReference type="OMA" id="GXIVSAV"/>
<dbReference type="GO" id="GO:0050321">
    <property type="term" value="F:tau-protein kinase activity"/>
    <property type="evidence" value="ECO:0000318"/>
    <property type="project" value="GO_Central"/>
</dbReference>
<feature type="region of interest" description="Disordered" evidence="15">
    <location>
        <begin position="361"/>
        <end position="455"/>
    </location>
</feature>
<feature type="compositionally biased region" description="Polar residues" evidence="15">
    <location>
        <begin position="475"/>
        <end position="500"/>
    </location>
</feature>
<keyword evidence="11" id="KW-0460">Magnesium</keyword>
<evidence type="ECO:0000256" key="15">
    <source>
        <dbReference type="SAM" id="MobiDB-lite"/>
    </source>
</evidence>
<dbReference type="InterPro" id="IPR015940">
    <property type="entry name" value="UBA"/>
</dbReference>
<sequence length="639" mass="71162">MTVRPAAASVLVFSRLVSILQHSRAHHPCLAYSTERSAQTIGEYIMYKTIGKGNFARVKLAKHKLTNVEVAIKVIDKTRLKESHMLKVMREVRILKMLNHPNIVKLYEVIDTPKYLYLVMEYASGGEVFDYLVSHGRMKEKEARIKFRQIVSALQYCHARGIVHRDLKAENLLLDKDLQIKIADFGFANMYEPDQKLNTFCGSPPYAAPELFQGREYTGPEVDVWSCGVILFTLISGALPFDGSTLKELRDRVLKGKYRIPFYMSTECERLLRRFLVLTPSKRCNLTQVMTDPWINTGFEDSPLTPYEHPTPDLRDPERFALLEKLGFNKEEVISSLERDLYDQHTAAYLLLPFASPDTFKQHTKPAQTARPATAAGDQTKSPRASAPNALAGSSASDQVAPTRAMPTAGGSRVDRLKQFQRAGSGGAPPGRGKALPAIPNAPRRHTASSATAVRPTIKSKTVAVPVEQLAATHLSASTAGGPSTHSTSPNKSSALSQSLRGTRRRRTITEGGEAPSEDGESGVLNRMRRGLRQSFRRASSTGAPKPRALRFTFSMTNTSTKEPEYILQELKRVLALNDVIFENSDDFCLLCEHGDIVFEMEVCKLPRLLMNGIRHKRISGSSLDYKNICTKVLNETQL</sequence>
<dbReference type="Gene3D" id="3.30.310.80">
    <property type="entry name" value="Kinase associated domain 1, KA1"/>
    <property type="match status" value="1"/>
</dbReference>
<dbReference type="InterPro" id="IPR008271">
    <property type="entry name" value="Ser/Thr_kinase_AS"/>
</dbReference>
<dbReference type="STRING" id="81824.A9VBY4"/>
<dbReference type="InterPro" id="IPR000719">
    <property type="entry name" value="Prot_kinase_dom"/>
</dbReference>
<evidence type="ECO:0000313" key="21">
    <source>
        <dbReference type="Proteomes" id="UP000001357"/>
    </source>
</evidence>
<evidence type="ECO:0000256" key="5">
    <source>
        <dbReference type="ARBA" id="ARBA00022553"/>
    </source>
</evidence>
<feature type="signal peptide" evidence="16">
    <location>
        <begin position="1"/>
        <end position="25"/>
    </location>
</feature>
<feature type="domain" description="UBA" evidence="18">
    <location>
        <begin position="314"/>
        <end position="354"/>
    </location>
</feature>
<dbReference type="FunFam" id="1.10.8.10:FF:000005">
    <property type="entry name" value="Non-specific serine/threonine protein kinase"/>
    <property type="match status" value="1"/>
</dbReference>
<evidence type="ECO:0000256" key="3">
    <source>
        <dbReference type="ARBA" id="ARBA00012513"/>
    </source>
</evidence>
<dbReference type="CDD" id="cd12121">
    <property type="entry name" value="MARK_C_like"/>
    <property type="match status" value="1"/>
</dbReference>
<keyword evidence="8 14" id="KW-0547">Nucleotide-binding</keyword>
<evidence type="ECO:0000256" key="9">
    <source>
        <dbReference type="ARBA" id="ARBA00022777"/>
    </source>
</evidence>
<keyword evidence="6" id="KW-0808">Transferase</keyword>
<feature type="chain" id="PRO_5002743093" description="non-specific serine/threonine protein kinase" evidence="16">
    <location>
        <begin position="26"/>
        <end position="639"/>
    </location>
</feature>
<keyword evidence="16" id="KW-0732">Signal</keyword>
<gene>
    <name evidence="20" type="ORF">MONBRDRAFT_34468</name>
</gene>
<protein>
    <recommendedName>
        <fullName evidence="3">non-specific serine/threonine protein kinase</fullName>
        <ecNumber evidence="3">2.7.11.1</ecNumber>
    </recommendedName>
</protein>
<dbReference type="GO" id="GO:0046872">
    <property type="term" value="F:metal ion binding"/>
    <property type="evidence" value="ECO:0007669"/>
    <property type="project" value="UniProtKB-KW"/>
</dbReference>
<keyword evidence="21" id="KW-1185">Reference proteome</keyword>
<evidence type="ECO:0000256" key="6">
    <source>
        <dbReference type="ARBA" id="ARBA00022679"/>
    </source>
</evidence>
<evidence type="ECO:0000256" key="14">
    <source>
        <dbReference type="PROSITE-ProRule" id="PRU10141"/>
    </source>
</evidence>
<evidence type="ECO:0000259" key="18">
    <source>
        <dbReference type="PROSITE" id="PS50030"/>
    </source>
</evidence>
<dbReference type="GeneID" id="5895507"/>
<evidence type="ECO:0000313" key="20">
    <source>
        <dbReference type="EMBL" id="EDQ84930.1"/>
    </source>
</evidence>
<dbReference type="SUPFAM" id="SSF56112">
    <property type="entry name" value="Protein kinase-like (PK-like)"/>
    <property type="match status" value="1"/>
</dbReference>
<dbReference type="FunFam" id="1.10.510.10:FF:000156">
    <property type="entry name" value="Serine/threonine-protein kinase SIK3 homolog"/>
    <property type="match status" value="1"/>
</dbReference>
<dbReference type="FunFam" id="3.30.310.80:FF:000011">
    <property type="entry name" value="Non-specific serine/threonine protein kinase"/>
    <property type="match status" value="1"/>
</dbReference>
<dbReference type="InParanoid" id="A9VBY4"/>
<dbReference type="EMBL" id="CH991579">
    <property type="protein sequence ID" value="EDQ84930.1"/>
    <property type="molecule type" value="Genomic_DNA"/>
</dbReference>
<dbReference type="Proteomes" id="UP000001357">
    <property type="component" value="Unassembled WGS sequence"/>
</dbReference>
<dbReference type="AlphaFoldDB" id="A9VBY4"/>
<dbReference type="SMART" id="SM00220">
    <property type="entry name" value="S_TKc"/>
    <property type="match status" value="1"/>
</dbReference>
<dbReference type="PROSITE" id="PS00107">
    <property type="entry name" value="PROTEIN_KINASE_ATP"/>
    <property type="match status" value="1"/>
</dbReference>
<dbReference type="GO" id="GO:0000226">
    <property type="term" value="P:microtubule cytoskeleton organization"/>
    <property type="evidence" value="ECO:0000318"/>
    <property type="project" value="GO_Central"/>
</dbReference>
<dbReference type="Gene3D" id="1.10.510.10">
    <property type="entry name" value="Transferase(Phosphotransferase) domain 1"/>
    <property type="match status" value="1"/>
</dbReference>
<dbReference type="EC" id="2.7.11.1" evidence="3"/>